<dbReference type="SUPFAM" id="SSF110738">
    <property type="entry name" value="Glycerate kinase I"/>
    <property type="match status" value="1"/>
</dbReference>
<dbReference type="AlphaFoldDB" id="A0A1T4SKK2"/>
<dbReference type="GO" id="GO:0008887">
    <property type="term" value="F:glycerate kinase activity"/>
    <property type="evidence" value="ECO:0007669"/>
    <property type="project" value="UniProtKB-UniRule"/>
</dbReference>
<evidence type="ECO:0000313" key="5">
    <source>
        <dbReference type="EMBL" id="SKA28717.1"/>
    </source>
</evidence>
<dbReference type="NCBIfam" id="TIGR00045">
    <property type="entry name" value="glycerate kinase"/>
    <property type="match status" value="1"/>
</dbReference>
<keyword evidence="3 4" id="KW-0418">Kinase</keyword>
<dbReference type="GO" id="GO:0031388">
    <property type="term" value="P:organic acid phosphorylation"/>
    <property type="evidence" value="ECO:0007669"/>
    <property type="project" value="UniProtKB-UniRule"/>
</dbReference>
<evidence type="ECO:0000256" key="1">
    <source>
        <dbReference type="ARBA" id="ARBA00006284"/>
    </source>
</evidence>
<protein>
    <submittedName>
        <fullName evidence="5">Glycerate kinase</fullName>
    </submittedName>
</protein>
<dbReference type="Proteomes" id="UP000190092">
    <property type="component" value="Unassembled WGS sequence"/>
</dbReference>
<dbReference type="PIRSF" id="PIRSF006078">
    <property type="entry name" value="GlxK"/>
    <property type="match status" value="1"/>
</dbReference>
<evidence type="ECO:0000256" key="3">
    <source>
        <dbReference type="ARBA" id="ARBA00022777"/>
    </source>
</evidence>
<dbReference type="PANTHER" id="PTHR21599:SF0">
    <property type="entry name" value="GLYCERATE KINASE"/>
    <property type="match status" value="1"/>
</dbReference>
<keyword evidence="2 4" id="KW-0808">Transferase</keyword>
<evidence type="ECO:0000256" key="2">
    <source>
        <dbReference type="ARBA" id="ARBA00022679"/>
    </source>
</evidence>
<name>A0A1T4SKK2_9HYPH</name>
<keyword evidence="6" id="KW-1185">Reference proteome</keyword>
<dbReference type="PANTHER" id="PTHR21599">
    <property type="entry name" value="GLYCERATE KINASE"/>
    <property type="match status" value="1"/>
</dbReference>
<dbReference type="Pfam" id="PF02595">
    <property type="entry name" value="Gly_kinase"/>
    <property type="match status" value="1"/>
</dbReference>
<evidence type="ECO:0000313" key="6">
    <source>
        <dbReference type="Proteomes" id="UP000190092"/>
    </source>
</evidence>
<reference evidence="6" key="1">
    <citation type="submission" date="2017-02" db="EMBL/GenBank/DDBJ databases">
        <authorList>
            <person name="Varghese N."/>
            <person name="Submissions S."/>
        </authorList>
    </citation>
    <scope>NUCLEOTIDE SEQUENCE [LARGE SCALE GENOMIC DNA]</scope>
    <source>
        <strain evidence="6">ATCC 27094</strain>
    </source>
</reference>
<dbReference type="RefSeq" id="WP_085936564.1">
    <property type="nucleotide sequence ID" value="NZ_FUWJ01000008.1"/>
</dbReference>
<sequence>MSLSILVAPSGFKESLDVWAVTEAIATGIQRAMPEARVLKCPMVDGGEGFVRALVGVTGGTIRRMVVTGPIGLPVESFYGFMGGSGPKTAIVEIAAAAGLSLVPGDHRDPTRTTSFGVGELILDALDHGVERILIGCGDSGTNDGGTGMAQALGVGLLDRDGNHIGFGGAELSRISRIDLSRRDPRLNHVVIDAAVNWQNVLLGDRGVARLFGPQKGATPEQVAVLEHALEIYADRVREATGCDISTAPGSGASGGLGAGIRALLGGRLHPRFQVIMPFLKFDDLLAEADLVVTAEGSLDGLTPVGKIPTEVARRAKARGLPVVALAGTIGPGCMANFDHGIDAFAGIIKQPCSLDEAIRDAQKLLICAAEDAVRMIGVGLERFTL</sequence>
<evidence type="ECO:0000256" key="4">
    <source>
        <dbReference type="PIRNR" id="PIRNR006078"/>
    </source>
</evidence>
<dbReference type="InterPro" id="IPR004381">
    <property type="entry name" value="Glycerate_kinase"/>
</dbReference>
<proteinExistence type="inferred from homology"/>
<accession>A0A1T4SKK2</accession>
<dbReference type="InterPro" id="IPR036129">
    <property type="entry name" value="Glycerate_kinase_sf"/>
</dbReference>
<dbReference type="EMBL" id="FUWJ01000008">
    <property type="protein sequence ID" value="SKA28717.1"/>
    <property type="molecule type" value="Genomic_DNA"/>
</dbReference>
<dbReference type="Gene3D" id="3.40.50.10350">
    <property type="entry name" value="Glycerate kinase, domain 1"/>
    <property type="match status" value="1"/>
</dbReference>
<organism evidence="5 6">
    <name type="scientific">Enhydrobacter aerosaccus</name>
    <dbReference type="NCBI Taxonomy" id="225324"/>
    <lineage>
        <taxon>Bacteria</taxon>
        <taxon>Pseudomonadati</taxon>
        <taxon>Pseudomonadota</taxon>
        <taxon>Alphaproteobacteria</taxon>
        <taxon>Hyphomicrobiales</taxon>
        <taxon>Enhydrobacter</taxon>
    </lineage>
</organism>
<dbReference type="STRING" id="225324.SAMN02745126_04821"/>
<dbReference type="InterPro" id="IPR018197">
    <property type="entry name" value="Glycerate_kinase_RE-like"/>
</dbReference>
<gene>
    <name evidence="5" type="ORF">SAMN02745126_04821</name>
</gene>
<dbReference type="InterPro" id="IPR018193">
    <property type="entry name" value="Glyc_kinase_flavodox-like_fold"/>
</dbReference>
<comment type="similarity">
    <text evidence="1 4">Belongs to the glycerate kinase type-1 family.</text>
</comment>
<dbReference type="Gene3D" id="3.90.1510.10">
    <property type="entry name" value="Glycerate kinase, domain 2"/>
    <property type="match status" value="1"/>
</dbReference>
<dbReference type="OrthoDB" id="9774290at2"/>